<comment type="catalytic activity">
    <reaction evidence="10">
        <text>L-threonyl-[protein] + UDP-N-acetyl-alpha-D-glucosamine = 3-O-(N-acetyl-beta-D-glucosaminyl)-L-threonyl-[protein] + UDP + H(+)</text>
        <dbReference type="Rhea" id="RHEA:48908"/>
        <dbReference type="Rhea" id="RHEA-COMP:11060"/>
        <dbReference type="Rhea" id="RHEA-COMP:12252"/>
        <dbReference type="ChEBI" id="CHEBI:15378"/>
        <dbReference type="ChEBI" id="CHEBI:30013"/>
        <dbReference type="ChEBI" id="CHEBI:57705"/>
        <dbReference type="ChEBI" id="CHEBI:58223"/>
        <dbReference type="ChEBI" id="CHEBI:90840"/>
        <dbReference type="EC" id="2.4.1.255"/>
    </reaction>
</comment>
<evidence type="ECO:0000313" key="13">
    <source>
        <dbReference type="Proteomes" id="UP001583177"/>
    </source>
</evidence>
<evidence type="ECO:0000256" key="2">
    <source>
        <dbReference type="ARBA" id="ARBA00022676"/>
    </source>
</evidence>
<proteinExistence type="predicted"/>
<evidence type="ECO:0000256" key="3">
    <source>
        <dbReference type="ARBA" id="ARBA00022679"/>
    </source>
</evidence>
<evidence type="ECO:0000256" key="6">
    <source>
        <dbReference type="ARBA" id="ARBA00023180"/>
    </source>
</evidence>
<evidence type="ECO:0000256" key="9">
    <source>
        <dbReference type="ARBA" id="ARBA00048317"/>
    </source>
</evidence>
<dbReference type="InterPro" id="IPR007657">
    <property type="entry name" value="Glycosyltransferase_61"/>
</dbReference>
<protein>
    <recommendedName>
        <fullName evidence="7">EGF domain-specific O-linked N-acetylglucosamine transferase</fullName>
        <ecNumber evidence="1">2.4.1.255</ecNumber>
    </recommendedName>
    <alternativeName>
        <fullName evidence="8">Extracellular O-linked N-acetylglucosamine transferase</fullName>
    </alternativeName>
</protein>
<evidence type="ECO:0000256" key="10">
    <source>
        <dbReference type="ARBA" id="ARBA00049432"/>
    </source>
</evidence>
<comment type="catalytic activity">
    <reaction evidence="9">
        <text>L-seryl-[protein] + UDP-N-acetyl-alpha-D-glucosamine = 3-O-(N-acetyl-beta-D-glucosaminyl)-L-seryl-[protein] + UDP + H(+)</text>
        <dbReference type="Rhea" id="RHEA:48904"/>
        <dbReference type="Rhea" id="RHEA-COMP:9863"/>
        <dbReference type="Rhea" id="RHEA-COMP:12251"/>
        <dbReference type="ChEBI" id="CHEBI:15378"/>
        <dbReference type="ChEBI" id="CHEBI:29999"/>
        <dbReference type="ChEBI" id="CHEBI:57705"/>
        <dbReference type="ChEBI" id="CHEBI:58223"/>
        <dbReference type="ChEBI" id="CHEBI:90838"/>
        <dbReference type="EC" id="2.4.1.255"/>
    </reaction>
</comment>
<name>A0ABR3WEN0_9PEZI</name>
<keyword evidence="13" id="KW-1185">Reference proteome</keyword>
<dbReference type="Pfam" id="PF04577">
    <property type="entry name" value="Glyco_transf_61"/>
    <property type="match status" value="1"/>
</dbReference>
<evidence type="ECO:0000256" key="1">
    <source>
        <dbReference type="ARBA" id="ARBA00011970"/>
    </source>
</evidence>
<dbReference type="PANTHER" id="PTHR20961">
    <property type="entry name" value="GLYCOSYLTRANSFERASE"/>
    <property type="match status" value="1"/>
</dbReference>
<sequence length="385" mass="43052">MAGQNGSQWQDTTETPRDYFFKTGGTHQLASWAPTATDSGPAHQCNTRAGARELIMLVRRGRTRNLWDSFMEVWQAMITVDILRIALDNAGSPYVTDHDLSRARIVFEDDDELPFEEWWQLVLNNGLPTSKLSDLEPGCFDVILPLPGSSSPMYTALFDSQFHRSCRESSLVNALQRRMLRHYGLESPSKSPSSIHPLITIIDRKSTRKLWDFEHLLDLAKSHFPEANVTAVDFAQLTLCDQVRLAAETDVLVGIHGAGLTHSLWLSPKAAVIEFKPPLFPGGLGYVAQLNGASYFEGRTLWPEVWNLTVNEVPLPTGWLPPESDPGWQSHEYVYVDPGDFVGFIDAALRTLAHAEWNPPLKATCVSNGCHYDVQERKGDAEHSV</sequence>
<evidence type="ECO:0000259" key="11">
    <source>
        <dbReference type="Pfam" id="PF04577"/>
    </source>
</evidence>
<keyword evidence="3" id="KW-0808">Transferase</keyword>
<dbReference type="PANTHER" id="PTHR20961:SF148">
    <property type="entry name" value="EGF DOMAIN-SPECIFIC O-LINKED N-ACETYLGLUCOSAMINE TRANSFERASE"/>
    <property type="match status" value="1"/>
</dbReference>
<evidence type="ECO:0000256" key="8">
    <source>
        <dbReference type="ARBA" id="ARBA00042574"/>
    </source>
</evidence>
<dbReference type="InterPro" id="IPR049625">
    <property type="entry name" value="Glyco_transf_61_cat"/>
</dbReference>
<accession>A0ABR3WEN0</accession>
<comment type="caution">
    <text evidence="12">The sequence shown here is derived from an EMBL/GenBank/DDBJ whole genome shotgun (WGS) entry which is preliminary data.</text>
</comment>
<evidence type="ECO:0000313" key="12">
    <source>
        <dbReference type="EMBL" id="KAL1859796.1"/>
    </source>
</evidence>
<reference evidence="12 13" key="1">
    <citation type="journal article" date="2024" name="IMA Fungus">
        <title>IMA Genome - F19 : A genome assembly and annotation guide to empower mycologists, including annotated draft genome sequences of Ceratocystis pirilliformis, Diaporthe australafricana, Fusarium ophioides, Paecilomyces lecythidis, and Sporothrix stenoceras.</title>
        <authorList>
            <person name="Aylward J."/>
            <person name="Wilson A.M."/>
            <person name="Visagie C.M."/>
            <person name="Spraker J."/>
            <person name="Barnes I."/>
            <person name="Buitendag C."/>
            <person name="Ceriani C."/>
            <person name="Del Mar Angel L."/>
            <person name="du Plessis D."/>
            <person name="Fuchs T."/>
            <person name="Gasser K."/>
            <person name="Kramer D."/>
            <person name="Li W."/>
            <person name="Munsamy K."/>
            <person name="Piso A."/>
            <person name="Price J.L."/>
            <person name="Sonnekus B."/>
            <person name="Thomas C."/>
            <person name="van der Nest A."/>
            <person name="van Dijk A."/>
            <person name="van Heerden A."/>
            <person name="van Vuuren N."/>
            <person name="Yilmaz N."/>
            <person name="Duong T.A."/>
            <person name="van der Merwe N.A."/>
            <person name="Wingfield M.J."/>
            <person name="Wingfield B.D."/>
        </authorList>
    </citation>
    <scope>NUCLEOTIDE SEQUENCE [LARGE SCALE GENOMIC DNA]</scope>
    <source>
        <strain evidence="12 13">CMW 18300</strain>
    </source>
</reference>
<keyword evidence="2" id="KW-0328">Glycosyltransferase</keyword>
<keyword evidence="5" id="KW-0256">Endoplasmic reticulum</keyword>
<evidence type="ECO:0000256" key="4">
    <source>
        <dbReference type="ARBA" id="ARBA00022729"/>
    </source>
</evidence>
<feature type="domain" description="Glycosyltransferase 61 catalytic" evidence="11">
    <location>
        <begin position="166"/>
        <end position="273"/>
    </location>
</feature>
<organism evidence="12 13">
    <name type="scientific">Diaporthe australafricana</name>
    <dbReference type="NCBI Taxonomy" id="127596"/>
    <lineage>
        <taxon>Eukaryota</taxon>
        <taxon>Fungi</taxon>
        <taxon>Dikarya</taxon>
        <taxon>Ascomycota</taxon>
        <taxon>Pezizomycotina</taxon>
        <taxon>Sordariomycetes</taxon>
        <taxon>Sordariomycetidae</taxon>
        <taxon>Diaporthales</taxon>
        <taxon>Diaporthaceae</taxon>
        <taxon>Diaporthe</taxon>
    </lineage>
</organism>
<dbReference type="EMBL" id="JAWRVE010000095">
    <property type="protein sequence ID" value="KAL1859796.1"/>
    <property type="molecule type" value="Genomic_DNA"/>
</dbReference>
<evidence type="ECO:0000256" key="5">
    <source>
        <dbReference type="ARBA" id="ARBA00022824"/>
    </source>
</evidence>
<gene>
    <name evidence="12" type="ORF">Daus18300_009386</name>
</gene>
<dbReference type="EC" id="2.4.1.255" evidence="1"/>
<dbReference type="Proteomes" id="UP001583177">
    <property type="component" value="Unassembled WGS sequence"/>
</dbReference>
<evidence type="ECO:0000256" key="7">
    <source>
        <dbReference type="ARBA" id="ARBA00040944"/>
    </source>
</evidence>
<keyword evidence="6" id="KW-0325">Glycoprotein</keyword>
<keyword evidence="4" id="KW-0732">Signal</keyword>